<dbReference type="Proteomes" id="UP001446871">
    <property type="component" value="Unassembled WGS sequence"/>
</dbReference>
<reference evidence="1 2" key="1">
    <citation type="submission" date="2023-01" db="EMBL/GenBank/DDBJ databases">
        <title>Analysis of 21 Apiospora genomes using comparative genomics revels a genus with tremendous synthesis potential of carbohydrate active enzymes and secondary metabolites.</title>
        <authorList>
            <person name="Sorensen T."/>
        </authorList>
    </citation>
    <scope>NUCLEOTIDE SEQUENCE [LARGE SCALE GENOMIC DNA]</scope>
    <source>
        <strain evidence="1 2">CBS 83171</strain>
    </source>
</reference>
<keyword evidence="2" id="KW-1185">Reference proteome</keyword>
<dbReference type="EMBL" id="JAQQWM010000007">
    <property type="protein sequence ID" value="KAK8057001.1"/>
    <property type="molecule type" value="Genomic_DNA"/>
</dbReference>
<evidence type="ECO:0000313" key="1">
    <source>
        <dbReference type="EMBL" id="KAK8057001.1"/>
    </source>
</evidence>
<proteinExistence type="predicted"/>
<gene>
    <name evidence="1" type="ORF">PG996_010938</name>
</gene>
<accession>A0ABR1UDL8</accession>
<protein>
    <submittedName>
        <fullName evidence="1">Uncharacterized protein</fullName>
    </submittedName>
</protein>
<evidence type="ECO:0000313" key="2">
    <source>
        <dbReference type="Proteomes" id="UP001446871"/>
    </source>
</evidence>
<organism evidence="1 2">
    <name type="scientific">Apiospora saccharicola</name>
    <dbReference type="NCBI Taxonomy" id="335842"/>
    <lineage>
        <taxon>Eukaryota</taxon>
        <taxon>Fungi</taxon>
        <taxon>Dikarya</taxon>
        <taxon>Ascomycota</taxon>
        <taxon>Pezizomycotina</taxon>
        <taxon>Sordariomycetes</taxon>
        <taxon>Xylariomycetidae</taxon>
        <taxon>Amphisphaeriales</taxon>
        <taxon>Apiosporaceae</taxon>
        <taxon>Apiospora</taxon>
    </lineage>
</organism>
<comment type="caution">
    <text evidence="1">The sequence shown here is derived from an EMBL/GenBank/DDBJ whole genome shotgun (WGS) entry which is preliminary data.</text>
</comment>
<name>A0ABR1UDL8_9PEZI</name>
<sequence>MAPPKPQWTEAELLDLETLEIPVIIERQSKLVAGQWFLELCSQLRSNMETYSSPDKFITNSHRRRNFELTVHKLFFGEDWEVSTLNRMRIDLRLLCCVTLVPAQLKQLGSHGLADHIGALLERCLIRWEVPKWLLERYESLLQRYKGPEAERLLKGITYLRIRQK</sequence>